<evidence type="ECO:0000256" key="1">
    <source>
        <dbReference type="SAM" id="MobiDB-lite"/>
    </source>
</evidence>
<dbReference type="RefSeq" id="WP_276095997.1">
    <property type="nucleotide sequence ID" value="NZ_JARJBC010000022.1"/>
</dbReference>
<dbReference type="EMBL" id="JARJBC010000022">
    <property type="protein sequence ID" value="MDF3293023.1"/>
    <property type="molecule type" value="Genomic_DNA"/>
</dbReference>
<dbReference type="Pfam" id="PF05800">
    <property type="entry name" value="GvpO"/>
    <property type="match status" value="1"/>
</dbReference>
<protein>
    <submittedName>
        <fullName evidence="2">Gas vesicle protein</fullName>
    </submittedName>
</protein>
<feature type="compositionally biased region" description="Basic and acidic residues" evidence="1">
    <location>
        <begin position="40"/>
        <end position="50"/>
    </location>
</feature>
<comment type="caution">
    <text evidence="2">The sequence shown here is derived from an EMBL/GenBank/DDBJ whole genome shotgun (WGS) entry which is preliminary data.</text>
</comment>
<evidence type="ECO:0000313" key="3">
    <source>
        <dbReference type="Proteomes" id="UP001216579"/>
    </source>
</evidence>
<feature type="region of interest" description="Disordered" evidence="1">
    <location>
        <begin position="1"/>
        <end position="82"/>
    </location>
</feature>
<sequence>MPRAPARKRQPQRRPEEPEEPEEAERKTRQGRSEITGQDENERQDQDEKAGRHRPTVTARKAAQYAAGHVASLTGRQPEAVTSLERTDNGWRVGVEVVETHRIPDSTDILAVYRVEVDDDGGLVSYRRGERHYRGRAEE</sequence>
<keyword evidence="3" id="KW-1185">Reference proteome</keyword>
<proteinExistence type="predicted"/>
<name>A0ABT5ZT68_9ACTN</name>
<gene>
    <name evidence="2" type="ORF">P3G67_28170</name>
</gene>
<accession>A0ABT5ZT68</accession>
<feature type="compositionally biased region" description="Basic residues" evidence="1">
    <location>
        <begin position="1"/>
        <end position="12"/>
    </location>
</feature>
<reference evidence="2 3" key="1">
    <citation type="submission" date="2023-03" db="EMBL/GenBank/DDBJ databases">
        <title>Draft genome sequence of Streptomyces sp. RB6PN23 isolated from peat swamp forest in Thailand.</title>
        <authorList>
            <person name="Klaysubun C."/>
            <person name="Duangmal K."/>
        </authorList>
    </citation>
    <scope>NUCLEOTIDE SEQUENCE [LARGE SCALE GENOMIC DNA]</scope>
    <source>
        <strain evidence="2 3">RB6PN23</strain>
    </source>
</reference>
<evidence type="ECO:0000313" key="2">
    <source>
        <dbReference type="EMBL" id="MDF3293023.1"/>
    </source>
</evidence>
<dbReference type="InterPro" id="IPR008634">
    <property type="entry name" value="Gas-vesicle_GvpO"/>
</dbReference>
<dbReference type="Proteomes" id="UP001216579">
    <property type="component" value="Unassembled WGS sequence"/>
</dbReference>
<organism evidence="2 3">
    <name type="scientific">Streptomyces silvisoli</name>
    <dbReference type="NCBI Taxonomy" id="3034235"/>
    <lineage>
        <taxon>Bacteria</taxon>
        <taxon>Bacillati</taxon>
        <taxon>Actinomycetota</taxon>
        <taxon>Actinomycetes</taxon>
        <taxon>Kitasatosporales</taxon>
        <taxon>Streptomycetaceae</taxon>
        <taxon>Streptomyces</taxon>
    </lineage>
</organism>